<keyword evidence="3" id="KW-1185">Reference proteome</keyword>
<accession>A0ABD4TI55</accession>
<name>A0ABD4TI55_9EURY</name>
<dbReference type="InterPro" id="IPR043852">
    <property type="entry name" value="DUF5814"/>
</dbReference>
<protein>
    <submittedName>
        <fullName evidence="2">RNA helicase</fullName>
    </submittedName>
</protein>
<sequence>MIASKARLRAVRKIQRVAGYRLPDFAFHGANLEMIDGGINYEQLDSTLREQLLRFQKDFLDCNCKGRPLCGCPERRFVLMLIELRTLGLDHREIHAHLLDEYGIDLFPADILSFLEDAVHRLEAIRRVAELEGQLELAKKTEAAIAGIEQ</sequence>
<dbReference type="GO" id="GO:0004386">
    <property type="term" value="F:helicase activity"/>
    <property type="evidence" value="ECO:0007669"/>
    <property type="project" value="UniProtKB-KW"/>
</dbReference>
<organism evidence="2 3">
    <name type="scientific">Methanocalculus taiwanensis</name>
    <dbReference type="NCBI Taxonomy" id="106207"/>
    <lineage>
        <taxon>Archaea</taxon>
        <taxon>Methanobacteriati</taxon>
        <taxon>Methanobacteriota</taxon>
        <taxon>Stenosarchaea group</taxon>
        <taxon>Methanomicrobia</taxon>
        <taxon>Methanomicrobiales</taxon>
        <taxon>Methanocalculaceae</taxon>
        <taxon>Methanocalculus</taxon>
    </lineage>
</organism>
<evidence type="ECO:0000256" key="1">
    <source>
        <dbReference type="SAM" id="Coils"/>
    </source>
</evidence>
<feature type="coiled-coil region" evidence="1">
    <location>
        <begin position="112"/>
        <end position="141"/>
    </location>
</feature>
<dbReference type="Pfam" id="PF19131">
    <property type="entry name" value="DUF5814"/>
    <property type="match status" value="1"/>
</dbReference>
<keyword evidence="2" id="KW-0547">Nucleotide-binding</keyword>
<keyword evidence="1" id="KW-0175">Coiled coil</keyword>
<dbReference type="AlphaFoldDB" id="A0ABD4TI55"/>
<dbReference type="Proteomes" id="UP001524383">
    <property type="component" value="Unassembled WGS sequence"/>
</dbReference>
<dbReference type="EMBL" id="VOTZ01000006">
    <property type="protein sequence ID" value="MCQ1538166.1"/>
    <property type="molecule type" value="Genomic_DNA"/>
</dbReference>
<comment type="caution">
    <text evidence="2">The sequence shown here is derived from an EMBL/GenBank/DDBJ whole genome shotgun (WGS) entry which is preliminary data.</text>
</comment>
<gene>
    <name evidence="2" type="ORF">FTO68_04055</name>
</gene>
<keyword evidence="2" id="KW-0067">ATP-binding</keyword>
<evidence type="ECO:0000313" key="2">
    <source>
        <dbReference type="EMBL" id="MCQ1538166.1"/>
    </source>
</evidence>
<evidence type="ECO:0000313" key="3">
    <source>
        <dbReference type="Proteomes" id="UP001524383"/>
    </source>
</evidence>
<reference evidence="2 3" key="1">
    <citation type="submission" date="2019-08" db="EMBL/GenBank/DDBJ databases">
        <authorList>
            <person name="Chen S.-C."/>
            <person name="Lai M.-C."/>
            <person name="You Y.-T."/>
        </authorList>
    </citation>
    <scope>NUCLEOTIDE SEQUENCE [LARGE SCALE GENOMIC DNA]</scope>
    <source>
        <strain evidence="2 3">P2F9704a</strain>
    </source>
</reference>
<keyword evidence="2" id="KW-0347">Helicase</keyword>
<proteinExistence type="predicted"/>
<keyword evidence="2" id="KW-0378">Hydrolase</keyword>
<dbReference type="RefSeq" id="WP_255332109.1">
    <property type="nucleotide sequence ID" value="NZ_VOTZ01000006.1"/>
</dbReference>